<name>A0A4R3I3Y4_9GAMM</name>
<dbReference type="PANTHER" id="PTHR30231">
    <property type="entry name" value="DNA POLYMERASE III SUBUNIT EPSILON"/>
    <property type="match status" value="1"/>
</dbReference>
<gene>
    <name evidence="5" type="ORF">BCF53_109146</name>
</gene>
<accession>A0A4R3I3Y4</accession>
<dbReference type="GO" id="GO:0005829">
    <property type="term" value="C:cytosol"/>
    <property type="evidence" value="ECO:0007669"/>
    <property type="project" value="TreeGrafter"/>
</dbReference>
<dbReference type="GO" id="GO:0006259">
    <property type="term" value="P:DNA metabolic process"/>
    <property type="evidence" value="ECO:0007669"/>
    <property type="project" value="UniProtKB-ARBA"/>
</dbReference>
<dbReference type="GO" id="GO:0003676">
    <property type="term" value="F:nucleic acid binding"/>
    <property type="evidence" value="ECO:0007669"/>
    <property type="project" value="InterPro"/>
</dbReference>
<dbReference type="EMBL" id="SLZR01000009">
    <property type="protein sequence ID" value="TCS40436.1"/>
    <property type="molecule type" value="Genomic_DNA"/>
</dbReference>
<keyword evidence="3" id="KW-0269">Exonuclease</keyword>
<dbReference type="Gene3D" id="3.30.420.10">
    <property type="entry name" value="Ribonuclease H-like superfamily/Ribonuclease H"/>
    <property type="match status" value="1"/>
</dbReference>
<dbReference type="AlphaFoldDB" id="A0A4R3I3Y4"/>
<dbReference type="Pfam" id="PF00929">
    <property type="entry name" value="RNase_T"/>
    <property type="match status" value="1"/>
</dbReference>
<dbReference type="InterPro" id="IPR012337">
    <property type="entry name" value="RNaseH-like_sf"/>
</dbReference>
<comment type="caution">
    <text evidence="5">The sequence shown here is derived from an EMBL/GenBank/DDBJ whole genome shotgun (WGS) entry which is preliminary data.</text>
</comment>
<dbReference type="Proteomes" id="UP000295793">
    <property type="component" value="Unassembled WGS sequence"/>
</dbReference>
<dbReference type="SUPFAM" id="SSF53098">
    <property type="entry name" value="Ribonuclease H-like"/>
    <property type="match status" value="1"/>
</dbReference>
<evidence type="ECO:0000256" key="2">
    <source>
        <dbReference type="ARBA" id="ARBA00022801"/>
    </source>
</evidence>
<protein>
    <submittedName>
        <fullName evidence="5">DNA polymerase-3 subunit epsilon</fullName>
    </submittedName>
</protein>
<dbReference type="NCBIfam" id="NF006602">
    <property type="entry name" value="PRK09146.1"/>
    <property type="match status" value="1"/>
</dbReference>
<dbReference type="PANTHER" id="PTHR30231:SF4">
    <property type="entry name" value="PROTEIN NEN2"/>
    <property type="match status" value="1"/>
</dbReference>
<evidence type="ECO:0000256" key="3">
    <source>
        <dbReference type="ARBA" id="ARBA00022839"/>
    </source>
</evidence>
<dbReference type="CDD" id="cd06127">
    <property type="entry name" value="DEDDh"/>
    <property type="match status" value="1"/>
</dbReference>
<organism evidence="5 6">
    <name type="scientific">Reinekea marinisedimentorum</name>
    <dbReference type="NCBI Taxonomy" id="230495"/>
    <lineage>
        <taxon>Bacteria</taxon>
        <taxon>Pseudomonadati</taxon>
        <taxon>Pseudomonadota</taxon>
        <taxon>Gammaproteobacteria</taxon>
        <taxon>Oceanospirillales</taxon>
        <taxon>Saccharospirillaceae</taxon>
        <taxon>Reinekea</taxon>
    </lineage>
</organism>
<evidence type="ECO:0000259" key="4">
    <source>
        <dbReference type="SMART" id="SM00479"/>
    </source>
</evidence>
<sequence>MRSQRNQSVDWQQQFQILQAQAEDARLRSYYSEELPEQTTPLADAPLVALDLETTGLDPDQSEIVSIGLVPFSTQRVYLRDYRHWVVKPRKPMSEDSILIHGITHSDVESAPSFDAVFEQLLGALASKIVVVHCRSIEQEFLNRRCLQITGETLKLPIIDTMEIERRALEGRRGALDKLLRRPLGSLRLADARKRYSLPAYQAHHALTDAIATAELLQAQLAYHYRPDTPVRDLWV</sequence>
<evidence type="ECO:0000313" key="5">
    <source>
        <dbReference type="EMBL" id="TCS40436.1"/>
    </source>
</evidence>
<keyword evidence="6" id="KW-1185">Reference proteome</keyword>
<dbReference type="InterPro" id="IPR013520">
    <property type="entry name" value="Ribonucl_H"/>
</dbReference>
<keyword evidence="1" id="KW-0540">Nuclease</keyword>
<dbReference type="InterPro" id="IPR036397">
    <property type="entry name" value="RNaseH_sf"/>
</dbReference>
<evidence type="ECO:0000256" key="1">
    <source>
        <dbReference type="ARBA" id="ARBA00022722"/>
    </source>
</evidence>
<evidence type="ECO:0000313" key="6">
    <source>
        <dbReference type="Proteomes" id="UP000295793"/>
    </source>
</evidence>
<dbReference type="RefSeq" id="WP_132701946.1">
    <property type="nucleotide sequence ID" value="NZ_SLZR01000009.1"/>
</dbReference>
<dbReference type="GO" id="GO:0008408">
    <property type="term" value="F:3'-5' exonuclease activity"/>
    <property type="evidence" value="ECO:0007669"/>
    <property type="project" value="TreeGrafter"/>
</dbReference>
<feature type="domain" description="Exonuclease" evidence="4">
    <location>
        <begin position="46"/>
        <end position="226"/>
    </location>
</feature>
<dbReference type="OrthoDB" id="5497329at2"/>
<dbReference type="SMART" id="SM00479">
    <property type="entry name" value="EXOIII"/>
    <property type="match status" value="1"/>
</dbReference>
<keyword evidence="2" id="KW-0378">Hydrolase</keyword>
<proteinExistence type="predicted"/>
<reference evidence="5 6" key="1">
    <citation type="submission" date="2019-03" db="EMBL/GenBank/DDBJ databases">
        <title>Genomic Encyclopedia of Archaeal and Bacterial Type Strains, Phase II (KMG-II): from individual species to whole genera.</title>
        <authorList>
            <person name="Goeker M."/>
        </authorList>
    </citation>
    <scope>NUCLEOTIDE SEQUENCE [LARGE SCALE GENOMIC DNA]</scope>
    <source>
        <strain evidence="5 6">DSM 15388</strain>
    </source>
</reference>